<dbReference type="Pfam" id="PF13360">
    <property type="entry name" value="PQQ_2"/>
    <property type="match status" value="1"/>
</dbReference>
<evidence type="ECO:0000256" key="1">
    <source>
        <dbReference type="ARBA" id="ARBA00022729"/>
    </source>
</evidence>
<dbReference type="InterPro" id="IPR011047">
    <property type="entry name" value="Quinoprotein_ADH-like_sf"/>
</dbReference>
<proteinExistence type="predicted"/>
<organism evidence="3">
    <name type="scientific">marine metagenome</name>
    <dbReference type="NCBI Taxonomy" id="408172"/>
    <lineage>
        <taxon>unclassified sequences</taxon>
        <taxon>metagenomes</taxon>
        <taxon>ecological metagenomes</taxon>
    </lineage>
</organism>
<dbReference type="InterPro" id="IPR013517">
    <property type="entry name" value="FG-GAP"/>
</dbReference>
<feature type="domain" description="Pyrrolo-quinoline quinone repeat" evidence="2">
    <location>
        <begin position="182"/>
        <end position="398"/>
    </location>
</feature>
<accession>A0A381ZIA3</accession>
<dbReference type="AlphaFoldDB" id="A0A381ZIA3"/>
<dbReference type="PANTHER" id="PTHR34512">
    <property type="entry name" value="CELL SURFACE PROTEIN"/>
    <property type="match status" value="1"/>
</dbReference>
<dbReference type="InterPro" id="IPR002372">
    <property type="entry name" value="PQQ_rpt_dom"/>
</dbReference>
<dbReference type="InterPro" id="IPR015943">
    <property type="entry name" value="WD40/YVTN_repeat-like_dom_sf"/>
</dbReference>
<dbReference type="PANTHER" id="PTHR34512:SF30">
    <property type="entry name" value="OUTER MEMBRANE PROTEIN ASSEMBLY FACTOR BAMB"/>
    <property type="match status" value="1"/>
</dbReference>
<gene>
    <name evidence="3" type="ORF">METZ01_LOCUS141834</name>
</gene>
<dbReference type="Gene3D" id="2.40.10.480">
    <property type="match status" value="1"/>
</dbReference>
<dbReference type="Gene3D" id="2.130.10.130">
    <property type="entry name" value="Integrin alpha, N-terminal"/>
    <property type="match status" value="1"/>
</dbReference>
<reference evidence="3" key="1">
    <citation type="submission" date="2018-05" db="EMBL/GenBank/DDBJ databases">
        <authorList>
            <person name="Lanie J.A."/>
            <person name="Ng W.-L."/>
            <person name="Kazmierczak K.M."/>
            <person name="Andrzejewski T.M."/>
            <person name="Davidsen T.M."/>
            <person name="Wayne K.J."/>
            <person name="Tettelin H."/>
            <person name="Glass J.I."/>
            <person name="Rusch D."/>
            <person name="Podicherti R."/>
            <person name="Tsui H.-C.T."/>
            <person name="Winkler M.E."/>
        </authorList>
    </citation>
    <scope>NUCLEOTIDE SEQUENCE</scope>
</reference>
<dbReference type="EMBL" id="UINC01021438">
    <property type="protein sequence ID" value="SVA88980.1"/>
    <property type="molecule type" value="Genomic_DNA"/>
</dbReference>
<dbReference type="SUPFAM" id="SSF69318">
    <property type="entry name" value="Integrin alpha N-terminal domain"/>
    <property type="match status" value="1"/>
</dbReference>
<keyword evidence="1" id="KW-0732">Signal</keyword>
<dbReference type="InterPro" id="IPR028994">
    <property type="entry name" value="Integrin_alpha_N"/>
</dbReference>
<name>A0A381ZIA3_9ZZZZ</name>
<evidence type="ECO:0000259" key="2">
    <source>
        <dbReference type="Pfam" id="PF13360"/>
    </source>
</evidence>
<protein>
    <recommendedName>
        <fullName evidence="2">Pyrrolo-quinoline quinone repeat domain-containing protein</fullName>
    </recommendedName>
</protein>
<sequence>MRIFPFIITGLILFCPTPSLQAANPAANQWPTWRGPNANGTVTHGNPPIQWSATQNIKWKVKIPGSGSSTPIIWDHRLFLLLAESTGIQASDEAIAKTRVKIEGSKPLSVVVNPEPKLVHRFDVLCIDRRTGKFLWRKTVREELPHEGHHRDHGYASSSPVTDGQHLYINYGSRGVHCYTLEGKRVWSRDLGKMTTRRHYGEGSSPVLHGNTLIVNWDHEGQSFIVALNKLTGKTIWKANRDEVTSWATPLIVQHDGQTQVVVSGTHRVRSYDIQDGTVLWACGGQTVNVIPSPVYGLGMVYVASGYRGRAMYAIQLGHEGDLTGTKAIAWEVHRSTPYIPSLLLHQEKVYFFSANQARLSCYDAHDGKANYVGEPIKGLYGVYASPIAVGDRIYVTGRSGNTAIISPGPKLNVERVNRLGEDVDASPAIVGNELYIRGRTHLYCIAEEKTSTPAASTPDKAVPPAELTASVEINDLDGDGDLDVLVANGRHWGGPNRAYFNNGKGAFSQMIPFGTGKDRSYAARAIDYNGDGLVDIAVANDRQQSRVYLKNLRGNYAPGPA</sequence>
<feature type="non-terminal residue" evidence="3">
    <location>
        <position position="562"/>
    </location>
</feature>
<dbReference type="SUPFAM" id="SSF50998">
    <property type="entry name" value="Quinoprotein alcohol dehydrogenase-like"/>
    <property type="match status" value="1"/>
</dbReference>
<dbReference type="Pfam" id="PF13517">
    <property type="entry name" value="FG-GAP_3"/>
    <property type="match status" value="1"/>
</dbReference>
<dbReference type="Gene3D" id="2.130.10.10">
    <property type="entry name" value="YVTN repeat-like/Quinoprotein amine dehydrogenase"/>
    <property type="match status" value="1"/>
</dbReference>
<evidence type="ECO:0000313" key="3">
    <source>
        <dbReference type="EMBL" id="SVA88980.1"/>
    </source>
</evidence>